<dbReference type="EMBL" id="KZ989163">
    <property type="protein sequence ID" value="RKP27712.1"/>
    <property type="molecule type" value="Genomic_DNA"/>
</dbReference>
<reference evidence="4" key="1">
    <citation type="journal article" date="2018" name="Nat. Microbiol.">
        <title>Leveraging single-cell genomics to expand the fungal tree of life.</title>
        <authorList>
            <person name="Ahrendt S.R."/>
            <person name="Quandt C.A."/>
            <person name="Ciobanu D."/>
            <person name="Clum A."/>
            <person name="Salamov A."/>
            <person name="Andreopoulos B."/>
            <person name="Cheng J.F."/>
            <person name="Woyke T."/>
            <person name="Pelin A."/>
            <person name="Henrissat B."/>
            <person name="Reynolds N.K."/>
            <person name="Benny G.L."/>
            <person name="Smith M.E."/>
            <person name="James T.Y."/>
            <person name="Grigoriev I.V."/>
        </authorList>
    </citation>
    <scope>NUCLEOTIDE SEQUENCE [LARGE SCALE GENOMIC DNA]</scope>
    <source>
        <strain evidence="4">Benny S71-1</strain>
    </source>
</reference>
<feature type="region of interest" description="Disordered" evidence="1">
    <location>
        <begin position="171"/>
        <end position="198"/>
    </location>
</feature>
<gene>
    <name evidence="3" type="ORF">SYNPS1DRAFT_20834</name>
</gene>
<dbReference type="OrthoDB" id="10565397at2759"/>
<sequence>MRSVTLSYLVLLVALLTAVDARPVQSGDDVDAHPTTTVISTSVSPPRAVHFFVRSLPAEMQALELPPIQSSPRTSEPANDRANHYATAVYNAVRSALVSTTQRLSLVHDIATATAAAVRETLQPADATPLPLSIVHHIDVICGTVAGAVTTSLSQSVALVAGQTAYNRLGGRAGSADNDWPGPRKNSGDDDVAAGGEGAPRTRASYFTRWIIRQQARKAVAHVLWQISETWPMSRFDALRSADCQALNGTDCQWLRAAVDRQWSGMTRALERRLRETLVRHEGSLADAADSATDNAFVLVLYSIAGARAFAPVATFTGFTRNIRNAVRKENVQQKMNQLIQSGRAMKQSVANYPRDKYNWGVAQALRSIRPMLMLEMEPAVRIFKQYTANDFPREIERLLLRLLDVPPMGRPLGAPHEKPPLGTLVKDAAVAIYNMPAGAVPTTTMPGTFVQHPPRPEPRVPSVSTKLYNRFKSMFHMPAAGTLTQNMPGASTSQLIRRANVLTAVAGHALKQMSRLERWILSKTWDKILANLDRVIEPWNRQLDAFMKDFLADNILAHMEERLTWERGRTWPNAILMIRLRQNEINEIQAANNNLNNNNNNNQAGQRVAPHLQPTSNANYVTRSLWKGRVRKLVTAAVDKLFILLDPEIKVMVDKVVKKATDEFPWLLYNIILDVAEQYTPGCQKFRRPTLSPTLSKAIYLGKAVVRWPAQAALQLYRASGLARVAAADAQQVVHQIENNPDVCQTIRAHLDSMYKVMHAEIVDIMEAPLVALSDDMLVKTVRVLKRTIFQKAHTFLPIFPDQF</sequence>
<evidence type="ECO:0000256" key="1">
    <source>
        <dbReference type="SAM" id="MobiDB-lite"/>
    </source>
</evidence>
<evidence type="ECO:0000313" key="3">
    <source>
        <dbReference type="EMBL" id="RKP27712.1"/>
    </source>
</evidence>
<feature type="signal peptide" evidence="2">
    <location>
        <begin position="1"/>
        <end position="21"/>
    </location>
</feature>
<keyword evidence="2" id="KW-0732">Signal</keyword>
<evidence type="ECO:0000256" key="2">
    <source>
        <dbReference type="SAM" id="SignalP"/>
    </source>
</evidence>
<feature type="chain" id="PRO_5020709362" evidence="2">
    <location>
        <begin position="22"/>
        <end position="805"/>
    </location>
</feature>
<organism evidence="3 4">
    <name type="scientific">Syncephalis pseudoplumigaleata</name>
    <dbReference type="NCBI Taxonomy" id="1712513"/>
    <lineage>
        <taxon>Eukaryota</taxon>
        <taxon>Fungi</taxon>
        <taxon>Fungi incertae sedis</taxon>
        <taxon>Zoopagomycota</taxon>
        <taxon>Zoopagomycotina</taxon>
        <taxon>Zoopagomycetes</taxon>
        <taxon>Zoopagales</taxon>
        <taxon>Piptocephalidaceae</taxon>
        <taxon>Syncephalis</taxon>
    </lineage>
</organism>
<dbReference type="Proteomes" id="UP000278143">
    <property type="component" value="Unassembled WGS sequence"/>
</dbReference>
<protein>
    <submittedName>
        <fullName evidence="3">Uncharacterized protein</fullName>
    </submittedName>
</protein>
<name>A0A4P9Z6D3_9FUNG</name>
<proteinExistence type="predicted"/>
<evidence type="ECO:0000313" key="4">
    <source>
        <dbReference type="Proteomes" id="UP000278143"/>
    </source>
</evidence>
<keyword evidence="4" id="KW-1185">Reference proteome</keyword>
<accession>A0A4P9Z6D3</accession>
<dbReference type="AlphaFoldDB" id="A0A4P9Z6D3"/>